<dbReference type="GO" id="GO:0016491">
    <property type="term" value="F:oxidoreductase activity"/>
    <property type="evidence" value="ECO:0007669"/>
    <property type="project" value="UniProtKB-KW"/>
</dbReference>
<dbReference type="PANTHER" id="PTHR43476">
    <property type="entry name" value="3-(3-HYDROXY-PHENYL)PROPIONATE/3-HYDROXYCINNAMIC ACID HYDROXYLASE"/>
    <property type="match status" value="1"/>
</dbReference>
<evidence type="ECO:0000313" key="3">
    <source>
        <dbReference type="EMBL" id="SOJ56194.1"/>
    </source>
</evidence>
<dbReference type="Pfam" id="PF01494">
    <property type="entry name" value="FAD_binding_3"/>
    <property type="match status" value="1"/>
</dbReference>
<gene>
    <name evidence="3" type="primary">mnmC</name>
    <name evidence="3" type="ORF">MSIMFB_03668</name>
</gene>
<keyword evidence="1 3" id="KW-0560">Oxidoreductase</keyword>
<dbReference type="AlphaFoldDB" id="A0A7Z7IPG3"/>
<keyword evidence="4" id="KW-1185">Reference proteome</keyword>
<evidence type="ECO:0000256" key="1">
    <source>
        <dbReference type="ARBA" id="ARBA00023002"/>
    </source>
</evidence>
<dbReference type="InterPro" id="IPR050631">
    <property type="entry name" value="PheA/TfdB_FAD_monoxygenase"/>
</dbReference>
<sequence length="134" mass="14653">MLGDSGETSCLIVGGGPAGMMLGLLLARRGIDVTLMEKHADFLRDFRGGTVHASTLRLLDELGLGSRFAQVPRRLIDTIRMQLQGQPVDLDLSRSPARINTSPWCRNGISWNCWPPKRWAPRPSPTSGCCAAPR</sequence>
<dbReference type="Proteomes" id="UP000554965">
    <property type="component" value="Unassembled WGS sequence"/>
</dbReference>
<dbReference type="GO" id="GO:0071949">
    <property type="term" value="F:FAD binding"/>
    <property type="evidence" value="ECO:0007669"/>
    <property type="project" value="InterPro"/>
</dbReference>
<evidence type="ECO:0000259" key="2">
    <source>
        <dbReference type="Pfam" id="PF01494"/>
    </source>
</evidence>
<feature type="domain" description="FAD-binding" evidence="2">
    <location>
        <begin position="7"/>
        <end position="100"/>
    </location>
</feature>
<reference evidence="3 4" key="1">
    <citation type="submission" date="2017-10" db="EMBL/GenBank/DDBJ databases">
        <authorList>
            <consortium name="Urmite Genomes"/>
        </authorList>
    </citation>
    <scope>NUCLEOTIDE SEQUENCE [LARGE SCALE GENOMIC DNA]</scope>
    <source>
        <strain evidence="3 4">FB-527</strain>
    </source>
</reference>
<dbReference type="SUPFAM" id="SSF51905">
    <property type="entry name" value="FAD/NAD(P)-binding domain"/>
    <property type="match status" value="1"/>
</dbReference>
<name>A0A7Z7IPG3_9MYCO</name>
<evidence type="ECO:0000313" key="4">
    <source>
        <dbReference type="Proteomes" id="UP000554965"/>
    </source>
</evidence>
<dbReference type="EMBL" id="OCTY01000002">
    <property type="protein sequence ID" value="SOJ56194.1"/>
    <property type="molecule type" value="Genomic_DNA"/>
</dbReference>
<proteinExistence type="predicted"/>
<organism evidence="3 4">
    <name type="scientific">Mycobacterium simulans</name>
    <dbReference type="NCBI Taxonomy" id="627089"/>
    <lineage>
        <taxon>Bacteria</taxon>
        <taxon>Bacillati</taxon>
        <taxon>Actinomycetota</taxon>
        <taxon>Actinomycetes</taxon>
        <taxon>Mycobacteriales</taxon>
        <taxon>Mycobacteriaceae</taxon>
        <taxon>Mycobacterium</taxon>
    </lineage>
</organism>
<comment type="caution">
    <text evidence="3">The sequence shown here is derived from an EMBL/GenBank/DDBJ whole genome shotgun (WGS) entry which is preliminary data.</text>
</comment>
<dbReference type="InterPro" id="IPR002938">
    <property type="entry name" value="FAD-bd"/>
</dbReference>
<accession>A0A7Z7IPG3</accession>
<dbReference type="PANTHER" id="PTHR43476:SF5">
    <property type="entry name" value="FAD-DEPENDENT MONOOXYGENASE"/>
    <property type="match status" value="1"/>
</dbReference>
<protein>
    <submittedName>
        <fullName evidence="3">tRNA 5-methylaminomethyl-2-thiouridine biosynthesis bifunctional protein MnmC</fullName>
        <ecNumber evidence="3">1.5.-.-</ecNumber>
    </submittedName>
</protein>
<dbReference type="Gene3D" id="3.50.50.60">
    <property type="entry name" value="FAD/NAD(P)-binding domain"/>
    <property type="match status" value="1"/>
</dbReference>
<dbReference type="InterPro" id="IPR036188">
    <property type="entry name" value="FAD/NAD-bd_sf"/>
</dbReference>
<dbReference type="EC" id="1.5.-.-" evidence="3"/>